<dbReference type="Proteomes" id="UP000178379">
    <property type="component" value="Unassembled WGS sequence"/>
</dbReference>
<dbReference type="STRING" id="1817756.A2140_05290"/>
<evidence type="ECO:0000313" key="4">
    <source>
        <dbReference type="Proteomes" id="UP000178379"/>
    </source>
</evidence>
<dbReference type="PANTHER" id="PTHR35401:SF2">
    <property type="entry name" value="ABC-TYPE TRANSPORT SYSTEM"/>
    <property type="match status" value="1"/>
</dbReference>
<sequence>MAARKTSRTAVARRASTRGERIDFRVDPGTKALLVRAAALRGSNLTAFVLESAQERAVELIEQYERLKLTNRDRLLGALAEPPRPVATLRQLFGKRATGV</sequence>
<dbReference type="Pfam" id="PF08681">
    <property type="entry name" value="TacA1"/>
    <property type="match status" value="1"/>
</dbReference>
<dbReference type="InterPro" id="IPR010985">
    <property type="entry name" value="Ribbon_hlx_hlx"/>
</dbReference>
<name>A0A1F6T5J7_9PROT</name>
<comment type="similarity">
    <text evidence="2">Belongs to the TacA antitoxin family.</text>
</comment>
<evidence type="ECO:0000256" key="2">
    <source>
        <dbReference type="ARBA" id="ARBA00049988"/>
    </source>
</evidence>
<gene>
    <name evidence="3" type="ORF">A2140_05290</name>
</gene>
<keyword evidence="1" id="KW-1277">Toxin-antitoxin system</keyword>
<evidence type="ECO:0000256" key="1">
    <source>
        <dbReference type="ARBA" id="ARBA00022649"/>
    </source>
</evidence>
<accession>A0A1F6T5J7</accession>
<dbReference type="Gene3D" id="1.20.5.780">
    <property type="entry name" value="Single helix bin"/>
    <property type="match status" value="1"/>
</dbReference>
<proteinExistence type="inferred from homology"/>
<dbReference type="GO" id="GO:0006355">
    <property type="term" value="P:regulation of DNA-templated transcription"/>
    <property type="evidence" value="ECO:0007669"/>
    <property type="project" value="InterPro"/>
</dbReference>
<dbReference type="PANTHER" id="PTHR35401">
    <property type="entry name" value="COPG FAMILY HELIX-TURN-HELIX PROTEIN-RELATED-RELATED"/>
    <property type="match status" value="1"/>
</dbReference>
<dbReference type="SUPFAM" id="SSF47598">
    <property type="entry name" value="Ribbon-helix-helix"/>
    <property type="match status" value="1"/>
</dbReference>
<comment type="caution">
    <text evidence="3">The sequence shown here is derived from an EMBL/GenBank/DDBJ whole genome shotgun (WGS) entry which is preliminary data.</text>
</comment>
<evidence type="ECO:0008006" key="5">
    <source>
        <dbReference type="Google" id="ProtNLM"/>
    </source>
</evidence>
<dbReference type="AlphaFoldDB" id="A0A1F6T5J7"/>
<reference evidence="3 4" key="1">
    <citation type="journal article" date="2016" name="Nat. Commun.">
        <title>Thousands of microbial genomes shed light on interconnected biogeochemical processes in an aquifer system.</title>
        <authorList>
            <person name="Anantharaman K."/>
            <person name="Brown C.T."/>
            <person name="Hug L.A."/>
            <person name="Sharon I."/>
            <person name="Castelle C.J."/>
            <person name="Probst A.J."/>
            <person name="Thomas B.C."/>
            <person name="Singh A."/>
            <person name="Wilkins M.J."/>
            <person name="Karaoz U."/>
            <person name="Brodie E.L."/>
            <person name="Williams K.H."/>
            <person name="Hubbard S.S."/>
            <person name="Banfield J.F."/>
        </authorList>
    </citation>
    <scope>NUCLEOTIDE SEQUENCE [LARGE SCALE GENOMIC DNA]</scope>
</reference>
<protein>
    <recommendedName>
        <fullName evidence="5">DUF1778 domain-containing protein</fullName>
    </recommendedName>
</protein>
<dbReference type="EMBL" id="MFSQ01000053">
    <property type="protein sequence ID" value="OGI40407.1"/>
    <property type="molecule type" value="Genomic_DNA"/>
</dbReference>
<evidence type="ECO:0000313" key="3">
    <source>
        <dbReference type="EMBL" id="OGI40407.1"/>
    </source>
</evidence>
<organism evidence="3 4">
    <name type="scientific">Candidatus Muproteobacteria bacterium RBG_16_62_13</name>
    <dbReference type="NCBI Taxonomy" id="1817756"/>
    <lineage>
        <taxon>Bacteria</taxon>
        <taxon>Pseudomonadati</taxon>
        <taxon>Pseudomonadota</taxon>
        <taxon>Candidatus Muproteobacteria</taxon>
    </lineage>
</organism>
<dbReference type="InterPro" id="IPR014795">
    <property type="entry name" value="TacA_1-like"/>
</dbReference>